<proteinExistence type="predicted"/>
<organism evidence="2 3">
    <name type="scientific">Abeliophyllum distichum</name>
    <dbReference type="NCBI Taxonomy" id="126358"/>
    <lineage>
        <taxon>Eukaryota</taxon>
        <taxon>Viridiplantae</taxon>
        <taxon>Streptophyta</taxon>
        <taxon>Embryophyta</taxon>
        <taxon>Tracheophyta</taxon>
        <taxon>Spermatophyta</taxon>
        <taxon>Magnoliopsida</taxon>
        <taxon>eudicotyledons</taxon>
        <taxon>Gunneridae</taxon>
        <taxon>Pentapetalae</taxon>
        <taxon>asterids</taxon>
        <taxon>lamiids</taxon>
        <taxon>Lamiales</taxon>
        <taxon>Oleaceae</taxon>
        <taxon>Forsythieae</taxon>
        <taxon>Abeliophyllum</taxon>
    </lineage>
</organism>
<evidence type="ECO:0000259" key="1">
    <source>
        <dbReference type="Pfam" id="PF05678"/>
    </source>
</evidence>
<dbReference type="Proteomes" id="UP001604336">
    <property type="component" value="Unassembled WGS sequence"/>
</dbReference>
<keyword evidence="3" id="KW-1185">Reference proteome</keyword>
<protein>
    <submittedName>
        <fullName evidence="2">Vq domain-containing protein</fullName>
    </submittedName>
</protein>
<dbReference type="AlphaFoldDB" id="A0ABD1PRX7"/>
<evidence type="ECO:0000313" key="3">
    <source>
        <dbReference type="Proteomes" id="UP001604336"/>
    </source>
</evidence>
<feature type="domain" description="VQ" evidence="1">
    <location>
        <begin position="32"/>
        <end position="51"/>
    </location>
</feature>
<comment type="caution">
    <text evidence="2">The sequence shown here is derived from an EMBL/GenBank/DDBJ whole genome shotgun (WGS) entry which is preliminary data.</text>
</comment>
<dbReference type="Pfam" id="PF05678">
    <property type="entry name" value="VQ"/>
    <property type="match status" value="1"/>
</dbReference>
<dbReference type="EMBL" id="JBFOLK010000013">
    <property type="protein sequence ID" value="KAL2466685.1"/>
    <property type="molecule type" value="Genomic_DNA"/>
</dbReference>
<reference evidence="3" key="1">
    <citation type="submission" date="2024-07" db="EMBL/GenBank/DDBJ databases">
        <title>Two chromosome-level genome assemblies of Korean endemic species Abeliophyllum distichum and Forsythia ovata (Oleaceae).</title>
        <authorList>
            <person name="Jang H."/>
        </authorList>
    </citation>
    <scope>NUCLEOTIDE SEQUENCE [LARGE SCALE GENOMIC DNA]</scope>
</reference>
<name>A0ABD1PRX7_9LAMI</name>
<dbReference type="InterPro" id="IPR008889">
    <property type="entry name" value="VQ"/>
</dbReference>
<evidence type="ECO:0000313" key="2">
    <source>
        <dbReference type="EMBL" id="KAL2466685.1"/>
    </source>
</evidence>
<sequence>MGKKPKSTQVPMKIPRKNNKKQITSLLKILRPKVYITDSSNFKTLVQQLTGNGNSTLLLSSPSPSPSISQPVDIIQDHAYQENSWDLSFDSSCFSTPLESSSCFSTSLESSPDLRIPETLGSKNMEFSESLLLEMDPVSYNYDACFAMIQQEVCVYDYGFSGFI</sequence>
<accession>A0ABD1PRX7</accession>
<gene>
    <name evidence="2" type="ORF">Adt_42536</name>
</gene>